<dbReference type="PANTHER" id="PTHR43649">
    <property type="entry name" value="ARABINOSE-BINDING PROTEIN-RELATED"/>
    <property type="match status" value="1"/>
</dbReference>
<evidence type="ECO:0000256" key="2">
    <source>
        <dbReference type="ARBA" id="ARBA00022729"/>
    </source>
</evidence>
<dbReference type="SUPFAM" id="SSF53850">
    <property type="entry name" value="Periplasmic binding protein-like II"/>
    <property type="match status" value="1"/>
</dbReference>
<accession>A0ABT2TJS3</accession>
<evidence type="ECO:0000256" key="6">
    <source>
        <dbReference type="SAM" id="SignalP"/>
    </source>
</evidence>
<keyword evidence="8" id="KW-1185">Reference proteome</keyword>
<protein>
    <submittedName>
        <fullName evidence="7">Sugar ABC transporter substrate-binding protein</fullName>
    </submittedName>
</protein>
<dbReference type="CDD" id="cd13585">
    <property type="entry name" value="PBP2_TMBP_like"/>
    <property type="match status" value="1"/>
</dbReference>
<evidence type="ECO:0000256" key="1">
    <source>
        <dbReference type="ARBA" id="ARBA00022475"/>
    </source>
</evidence>
<keyword evidence="3" id="KW-0472">Membrane</keyword>
<keyword evidence="5" id="KW-0449">Lipoprotein</keyword>
<name>A0ABT2TJS3_9FIRM</name>
<evidence type="ECO:0000256" key="5">
    <source>
        <dbReference type="ARBA" id="ARBA00023288"/>
    </source>
</evidence>
<dbReference type="InterPro" id="IPR006059">
    <property type="entry name" value="SBP"/>
</dbReference>
<evidence type="ECO:0000256" key="4">
    <source>
        <dbReference type="ARBA" id="ARBA00023139"/>
    </source>
</evidence>
<gene>
    <name evidence="7" type="ORF">OCV88_05395</name>
</gene>
<keyword evidence="1" id="KW-1003">Cell membrane</keyword>
<evidence type="ECO:0000313" key="8">
    <source>
        <dbReference type="Proteomes" id="UP001652442"/>
    </source>
</evidence>
<keyword evidence="4" id="KW-0564">Palmitate</keyword>
<dbReference type="PANTHER" id="PTHR43649:SF33">
    <property type="entry name" value="POLYGALACTURONAN_RHAMNOGALACTURONAN-BINDING PROTEIN YTCQ"/>
    <property type="match status" value="1"/>
</dbReference>
<dbReference type="Gene3D" id="3.40.190.10">
    <property type="entry name" value="Periplasmic binding protein-like II"/>
    <property type="match status" value="1"/>
</dbReference>
<feature type="signal peptide" evidence="6">
    <location>
        <begin position="1"/>
        <end position="25"/>
    </location>
</feature>
<reference evidence="7 8" key="1">
    <citation type="journal article" date="2021" name="ISME Commun">
        <title>Automated analysis of genomic sequences facilitates high-throughput and comprehensive description of bacteria.</title>
        <authorList>
            <person name="Hitch T.C.A."/>
        </authorList>
    </citation>
    <scope>NUCLEOTIDE SEQUENCE [LARGE SCALE GENOMIC DNA]</scope>
    <source>
        <strain evidence="7 8">Sanger_109</strain>
    </source>
</reference>
<sequence length="437" mass="47711">MKLSTLMKRGLAVGLVGAMAVGLVACGDKKDDANQSSANSDKAAASDVTLKFQQWWGVELPDGALDEICKGFTDETGIKIQLLSNPYADTKDQISNGAATKTMADVVGLDGAWVYDFAKQGAIANLTELMKADNYDTSQLGAEVQVDGATYMIPVANFPYPMFVNMDILEEAGIKEIPKTWTEFTAACKAITEKTDAAGWIIGLNEATPSGIQNCFMSWLWASGGSMLDESGKPALTDNDGLTKTTEYVKSLFDNGYVAEGTASKKESDMVQDFINGRVAFMFDSLAHCTMIREENPDLNAQVAKVPVMDDFNGTSGMDVANWGIGIAANSEYQKEAMQFVEYLLSPEVNAQLVELANAFPGNVNAKPDYSKTDELFQQCYELYQECTPINEFTGIPTSEELMKQFNQQFQLYLSGDTKTADDMLKATQDLWMPAFE</sequence>
<keyword evidence="2 6" id="KW-0732">Signal</keyword>
<evidence type="ECO:0000256" key="3">
    <source>
        <dbReference type="ARBA" id="ARBA00023136"/>
    </source>
</evidence>
<dbReference type="PROSITE" id="PS51257">
    <property type="entry name" value="PROKAR_LIPOPROTEIN"/>
    <property type="match status" value="1"/>
</dbReference>
<dbReference type="Proteomes" id="UP001652442">
    <property type="component" value="Unassembled WGS sequence"/>
</dbReference>
<dbReference type="RefSeq" id="WP_158424556.1">
    <property type="nucleotide sequence ID" value="NZ_JAOQJQ010000002.1"/>
</dbReference>
<proteinExistence type="predicted"/>
<dbReference type="EMBL" id="JAOQJQ010000002">
    <property type="protein sequence ID" value="MCU6761774.1"/>
    <property type="molecule type" value="Genomic_DNA"/>
</dbReference>
<dbReference type="Pfam" id="PF01547">
    <property type="entry name" value="SBP_bac_1"/>
    <property type="match status" value="1"/>
</dbReference>
<comment type="caution">
    <text evidence="7">The sequence shown here is derived from an EMBL/GenBank/DDBJ whole genome shotgun (WGS) entry which is preliminary data.</text>
</comment>
<dbReference type="InterPro" id="IPR050490">
    <property type="entry name" value="Bact_solute-bd_prot1"/>
</dbReference>
<organism evidence="7 8">
    <name type="scientific">Brotonthovivens ammoniilytica</name>
    <dbReference type="NCBI Taxonomy" id="2981725"/>
    <lineage>
        <taxon>Bacteria</taxon>
        <taxon>Bacillati</taxon>
        <taxon>Bacillota</taxon>
        <taxon>Clostridia</taxon>
        <taxon>Lachnospirales</taxon>
        <taxon>Lachnospiraceae</taxon>
        <taxon>Brotonthovivens</taxon>
    </lineage>
</organism>
<feature type="chain" id="PRO_5047018799" evidence="6">
    <location>
        <begin position="26"/>
        <end position="437"/>
    </location>
</feature>
<evidence type="ECO:0000313" key="7">
    <source>
        <dbReference type="EMBL" id="MCU6761774.1"/>
    </source>
</evidence>